<name>A0A2M9PXK4_9BACI</name>
<comment type="caution">
    <text evidence="1">The sequence shown here is derived from an EMBL/GenBank/DDBJ whole genome shotgun (WGS) entry which is preliminary data.</text>
</comment>
<evidence type="ECO:0000313" key="2">
    <source>
        <dbReference type="Proteomes" id="UP000232101"/>
    </source>
</evidence>
<sequence>MQLKFLSENFGIGKTSNKPYHMIKLADPNTFENHTISVDPAYIQPPLNFATGQLLEIEGRLATPFNNTQFIATVIKQVKEA</sequence>
<dbReference type="RefSeq" id="WP_100545872.1">
    <property type="nucleotide sequence ID" value="NZ_PHQY01000724.1"/>
</dbReference>
<dbReference type="EMBL" id="PHQY01000724">
    <property type="protein sequence ID" value="PJO40546.1"/>
    <property type="molecule type" value="Genomic_DNA"/>
</dbReference>
<proteinExistence type="predicted"/>
<dbReference type="Proteomes" id="UP000232101">
    <property type="component" value="Unassembled WGS sequence"/>
</dbReference>
<protein>
    <submittedName>
        <fullName evidence="1">Uncharacterized protein</fullName>
    </submittedName>
</protein>
<reference evidence="1 2" key="1">
    <citation type="submission" date="2017-11" db="EMBL/GenBank/DDBJ databases">
        <title>Bacterial isolate from king chilli rhizosphere.</title>
        <authorList>
            <person name="Takhelmayum P."/>
            <person name="Sarangthem I."/>
        </authorList>
    </citation>
    <scope>NUCLEOTIDE SEQUENCE [LARGE SCALE GENOMIC DNA]</scope>
    <source>
        <strain evidence="2">t26</strain>
    </source>
</reference>
<organism evidence="1 2">
    <name type="scientific">Lysinibacillus xylanilyticus</name>
    <dbReference type="NCBI Taxonomy" id="582475"/>
    <lineage>
        <taxon>Bacteria</taxon>
        <taxon>Bacillati</taxon>
        <taxon>Bacillota</taxon>
        <taxon>Bacilli</taxon>
        <taxon>Bacillales</taxon>
        <taxon>Bacillaceae</taxon>
        <taxon>Lysinibacillus</taxon>
    </lineage>
</organism>
<evidence type="ECO:0000313" key="1">
    <source>
        <dbReference type="EMBL" id="PJO40546.1"/>
    </source>
</evidence>
<gene>
    <name evidence="1" type="ORF">CWD94_27565</name>
</gene>
<accession>A0A2M9PXK4</accession>
<dbReference type="AlphaFoldDB" id="A0A2M9PXK4"/>